<sequence length="175" mass="18640">MNITSAIDLSADFAALAEKLAATQTEMQSSQSALSEAVTEKLDAVNTNVTESLSSVSEQTSTTLTQTRTALESAIESTKTAVAATETAVIAACSDSRTKVLTAISNHSVIRRIYKITTKTSRTITIPSVNPAKTFVNVNVEDSAGYAVLTSATTLNLTRIGSTDKWMRIQVIEYV</sequence>
<name>A0A1M7YPB9_9VIBR</name>
<keyword evidence="2" id="KW-1185">Reference proteome</keyword>
<gene>
    <name evidence="1" type="ORF">VQ7734_00194</name>
</gene>
<evidence type="ECO:0008006" key="3">
    <source>
        <dbReference type="Google" id="ProtNLM"/>
    </source>
</evidence>
<reference evidence="2" key="1">
    <citation type="submission" date="2016-12" db="EMBL/GenBank/DDBJ databases">
        <authorList>
            <person name="Rodrigo-Torres L."/>
            <person name="Arahal R.D."/>
            <person name="Lucena T."/>
        </authorList>
    </citation>
    <scope>NUCLEOTIDE SEQUENCE [LARGE SCALE GENOMIC DNA]</scope>
</reference>
<accession>A0A1M7YPB9</accession>
<dbReference type="EMBL" id="FRFG01000003">
    <property type="protein sequence ID" value="SHO54480.1"/>
    <property type="molecule type" value="Genomic_DNA"/>
</dbReference>
<dbReference type="Proteomes" id="UP000184600">
    <property type="component" value="Unassembled WGS sequence"/>
</dbReference>
<dbReference type="RefSeq" id="WP_073579387.1">
    <property type="nucleotide sequence ID" value="NZ_AP024898.1"/>
</dbReference>
<dbReference type="AlphaFoldDB" id="A0A1M7YPB9"/>
<proteinExistence type="predicted"/>
<protein>
    <recommendedName>
        <fullName evidence="3">Chromosome partition protein Smc</fullName>
    </recommendedName>
</protein>
<organism evidence="1 2">
    <name type="scientific">Vibrio quintilis</name>
    <dbReference type="NCBI Taxonomy" id="1117707"/>
    <lineage>
        <taxon>Bacteria</taxon>
        <taxon>Pseudomonadati</taxon>
        <taxon>Pseudomonadota</taxon>
        <taxon>Gammaproteobacteria</taxon>
        <taxon>Vibrionales</taxon>
        <taxon>Vibrionaceae</taxon>
        <taxon>Vibrio</taxon>
    </lineage>
</organism>
<evidence type="ECO:0000313" key="1">
    <source>
        <dbReference type="EMBL" id="SHO54480.1"/>
    </source>
</evidence>
<evidence type="ECO:0000313" key="2">
    <source>
        <dbReference type="Proteomes" id="UP000184600"/>
    </source>
</evidence>
<dbReference type="STRING" id="1117707.VQ7734_00194"/>